<dbReference type="AlphaFoldDB" id="A0A9P0ZKH9"/>
<organism evidence="2 3">
    <name type="scientific">Cuscuta europaea</name>
    <name type="common">European dodder</name>
    <dbReference type="NCBI Taxonomy" id="41803"/>
    <lineage>
        <taxon>Eukaryota</taxon>
        <taxon>Viridiplantae</taxon>
        <taxon>Streptophyta</taxon>
        <taxon>Embryophyta</taxon>
        <taxon>Tracheophyta</taxon>
        <taxon>Spermatophyta</taxon>
        <taxon>Magnoliopsida</taxon>
        <taxon>eudicotyledons</taxon>
        <taxon>Gunneridae</taxon>
        <taxon>Pentapetalae</taxon>
        <taxon>asterids</taxon>
        <taxon>lamiids</taxon>
        <taxon>Solanales</taxon>
        <taxon>Convolvulaceae</taxon>
        <taxon>Cuscuteae</taxon>
        <taxon>Cuscuta</taxon>
        <taxon>Cuscuta subgen. Cuscuta</taxon>
    </lineage>
</organism>
<accession>A0A9P0ZKH9</accession>
<comment type="caution">
    <text evidence="2">The sequence shown here is derived from an EMBL/GenBank/DDBJ whole genome shotgun (WGS) entry which is preliminary data.</text>
</comment>
<gene>
    <name evidence="2" type="ORF">CEURO_LOCUS16688</name>
</gene>
<dbReference type="Proteomes" id="UP001152484">
    <property type="component" value="Unassembled WGS sequence"/>
</dbReference>
<name>A0A9P0ZKH9_CUSEU</name>
<protein>
    <recommendedName>
        <fullName evidence="1">DUF3615 domain-containing protein</fullName>
    </recommendedName>
</protein>
<reference evidence="2" key="1">
    <citation type="submission" date="2022-07" db="EMBL/GenBank/DDBJ databases">
        <authorList>
            <person name="Macas J."/>
            <person name="Novak P."/>
            <person name="Neumann P."/>
        </authorList>
    </citation>
    <scope>NUCLEOTIDE SEQUENCE</scope>
</reference>
<dbReference type="EMBL" id="CAMAPE010000046">
    <property type="protein sequence ID" value="CAH9104781.1"/>
    <property type="molecule type" value="Genomic_DNA"/>
</dbReference>
<dbReference type="PANTHER" id="PTHR34710">
    <property type="entry name" value="OS03G0834100 PROTEIN"/>
    <property type="match status" value="1"/>
</dbReference>
<evidence type="ECO:0000313" key="3">
    <source>
        <dbReference type="Proteomes" id="UP001152484"/>
    </source>
</evidence>
<evidence type="ECO:0000313" key="2">
    <source>
        <dbReference type="EMBL" id="CAH9104781.1"/>
    </source>
</evidence>
<dbReference type="Pfam" id="PF12274">
    <property type="entry name" value="DUF3615"/>
    <property type="match status" value="1"/>
</dbReference>
<dbReference type="OrthoDB" id="1750421at2759"/>
<evidence type="ECO:0000259" key="1">
    <source>
        <dbReference type="Pfam" id="PF12274"/>
    </source>
</evidence>
<proteinExistence type="predicted"/>
<dbReference type="InterPro" id="IPR022059">
    <property type="entry name" value="DUF3615"/>
</dbReference>
<dbReference type="PANTHER" id="PTHR34710:SF20">
    <property type="entry name" value="OS10G0550200 PROTEIN"/>
    <property type="match status" value="1"/>
</dbReference>
<keyword evidence="3" id="KW-1185">Reference proteome</keyword>
<sequence>MCTEEKSYMDSSKSRFLPSFSEPYADPSKRRFVPSFSVRHPIPPPIPRPIPVVDKDGTDVHHYCAKMALEYYNKKNGKRYELVDAGCSSAFLAPGIWFHCNFKARPCRNSCEDGNEKTSTELFFAEIHDDSKL</sequence>
<feature type="domain" description="DUF3615" evidence="1">
    <location>
        <begin position="65"/>
        <end position="129"/>
    </location>
</feature>